<evidence type="ECO:0000259" key="4">
    <source>
        <dbReference type="Pfam" id="PF04389"/>
    </source>
</evidence>
<dbReference type="OrthoDB" id="3646048at2"/>
<evidence type="ECO:0000259" key="3">
    <source>
        <dbReference type="Pfam" id="PF04253"/>
    </source>
</evidence>
<keyword evidence="6" id="KW-1185">Reference proteome</keyword>
<evidence type="ECO:0000256" key="1">
    <source>
        <dbReference type="ARBA" id="ARBA00005634"/>
    </source>
</evidence>
<dbReference type="SUPFAM" id="SSF52025">
    <property type="entry name" value="PA domain"/>
    <property type="match status" value="1"/>
</dbReference>
<dbReference type="PANTHER" id="PTHR10404:SF46">
    <property type="entry name" value="VACUOLAR PROTEIN SORTING-ASSOCIATED PROTEIN 70"/>
    <property type="match status" value="1"/>
</dbReference>
<dbReference type="Gene3D" id="3.40.630.10">
    <property type="entry name" value="Zn peptidases"/>
    <property type="match status" value="1"/>
</dbReference>
<dbReference type="STRING" id="633813.SAMN04488087_1672"/>
<gene>
    <name evidence="5" type="ORF">SAMN04488087_1672</name>
</gene>
<dbReference type="Pfam" id="PF04389">
    <property type="entry name" value="Peptidase_M28"/>
    <property type="match status" value="1"/>
</dbReference>
<feature type="domain" description="PA" evidence="2">
    <location>
        <begin position="161"/>
        <end position="247"/>
    </location>
</feature>
<dbReference type="AlphaFoldDB" id="A0A1M6UEP3"/>
<evidence type="ECO:0000313" key="5">
    <source>
        <dbReference type="EMBL" id="SHK67666.1"/>
    </source>
</evidence>
<dbReference type="InterPro" id="IPR046450">
    <property type="entry name" value="PA_dom_sf"/>
</dbReference>
<dbReference type="SUPFAM" id="SSF53187">
    <property type="entry name" value="Zn-dependent exopeptidases"/>
    <property type="match status" value="1"/>
</dbReference>
<feature type="domain" description="Peptidase M28" evidence="4">
    <location>
        <begin position="341"/>
        <end position="535"/>
    </location>
</feature>
<dbReference type="InterPro" id="IPR007484">
    <property type="entry name" value="Peptidase_M28"/>
</dbReference>
<sequence>MYRSVGTFLLSWLLWTAGLALPAPAITLAQEVSPDSQLLGFTREHARLQWSLEARLPALISAERMRTYHRALTAEPHHAGTEANERTAEYLAARLRAFGFDSVAFYRYEVLLPRPVERSVELIAPESYRLRLSEPPLAPDPDTRKDGVLPPFNAYSADGTVEAEVVYVNYGIPEDYRVLDSLGISVEGKIVLARYGRSWRGIKPKVAAERGALAVLLYSDPADDGYVRGDVMPDGKWRPEWGVQRGSVLDMPLYPGDPQTPGYPSKPEAERLPLAEIPNLPSIPVLPISYGDALPILRNLKGPVAPEAWRGGLPVTYHIGPGPARVRMTVRQDWSVRPIVNVIGYLWGREEPDKIIMAGGHRDAWTFGGRDPISGAASLLETARALAHLAREGHRPRRTIAIASWDAEEYGLIGSTEYAEEFADQLQQQLIVYLNRESYTAGPFQAGGSHALEPFINEVAQAVPAPEGPGTVWHFWKARTSAQRLVRTSRGERIRIAALGSGSDYTAFLDHLGIPSVNLGFDSGNGIYHSRYDTHWFFTTYGDPGFRYGVRLADLVARFLLRLANADILPFDYAITAETIQQYLDELEALQSQYLKEPVDLQAVRQAAQVLEATAIAFRAERDRILQLPAATLGAHRATLAAINEHLHRAEQGFLHPEGLPGRPWFRHMLYAPGFYTGYGVKTLPGIREAIEAGRAAEARAMAEATAAALERVRQHLVAALALAHTIR</sequence>
<dbReference type="Proteomes" id="UP000185812">
    <property type="component" value="Unassembled WGS sequence"/>
</dbReference>
<name>A0A1M6UEP3_9BACT</name>
<dbReference type="PANTHER" id="PTHR10404">
    <property type="entry name" value="N-ACETYLATED-ALPHA-LINKED ACIDIC DIPEPTIDASE"/>
    <property type="match status" value="1"/>
</dbReference>
<dbReference type="Gene3D" id="1.20.930.40">
    <property type="entry name" value="Transferrin receptor-like, dimerisation domain"/>
    <property type="match status" value="1"/>
</dbReference>
<dbReference type="InterPro" id="IPR039373">
    <property type="entry name" value="Peptidase_M28B"/>
</dbReference>
<feature type="domain" description="Transferrin receptor-like dimerisation" evidence="3">
    <location>
        <begin position="599"/>
        <end position="717"/>
    </location>
</feature>
<dbReference type="InterPro" id="IPR003137">
    <property type="entry name" value="PA_domain"/>
</dbReference>
<dbReference type="InterPro" id="IPR036757">
    <property type="entry name" value="TFR-like_dimer_dom_sf"/>
</dbReference>
<reference evidence="6" key="1">
    <citation type="submission" date="2016-11" db="EMBL/GenBank/DDBJ databases">
        <authorList>
            <person name="Varghese N."/>
            <person name="Submissions S."/>
        </authorList>
    </citation>
    <scope>NUCLEOTIDE SEQUENCE [LARGE SCALE GENOMIC DNA]</scope>
    <source>
        <strain evidence="6">DSM 22212</strain>
    </source>
</reference>
<protein>
    <submittedName>
        <fullName evidence="5">N-acetylated-alpha-linked acidic dipeptidase</fullName>
    </submittedName>
</protein>
<comment type="similarity">
    <text evidence="1">Belongs to the peptidase M28 family. M28B subfamily.</text>
</comment>
<dbReference type="FunFam" id="3.40.630.10:FF:000101">
    <property type="entry name" value="N-acetylated alpha-linked acidic dipeptidase like 1"/>
    <property type="match status" value="1"/>
</dbReference>
<accession>A0A1M6UEP3</accession>
<organism evidence="5 6">
    <name type="scientific">Rhodothermus profundi</name>
    <dbReference type="NCBI Taxonomy" id="633813"/>
    <lineage>
        <taxon>Bacteria</taxon>
        <taxon>Pseudomonadati</taxon>
        <taxon>Rhodothermota</taxon>
        <taxon>Rhodothermia</taxon>
        <taxon>Rhodothermales</taxon>
        <taxon>Rhodothermaceae</taxon>
        <taxon>Rhodothermus</taxon>
    </lineage>
</organism>
<dbReference type="InterPro" id="IPR007365">
    <property type="entry name" value="TFR-like_dimer_dom"/>
</dbReference>
<dbReference type="EMBL" id="FRAU01000005">
    <property type="protein sequence ID" value="SHK67666.1"/>
    <property type="molecule type" value="Genomic_DNA"/>
</dbReference>
<evidence type="ECO:0000259" key="2">
    <source>
        <dbReference type="Pfam" id="PF02225"/>
    </source>
</evidence>
<dbReference type="Pfam" id="PF02225">
    <property type="entry name" value="PA"/>
    <property type="match status" value="1"/>
</dbReference>
<dbReference type="CDD" id="cd02121">
    <property type="entry name" value="PA_GCPII_like"/>
    <property type="match status" value="1"/>
</dbReference>
<dbReference type="FunFam" id="3.50.30.30:FF:000045">
    <property type="entry name" value="Predicted protein"/>
    <property type="match status" value="1"/>
</dbReference>
<evidence type="ECO:0000313" key="6">
    <source>
        <dbReference type="Proteomes" id="UP000185812"/>
    </source>
</evidence>
<dbReference type="Gene3D" id="3.50.30.30">
    <property type="match status" value="1"/>
</dbReference>
<dbReference type="SUPFAM" id="SSF47672">
    <property type="entry name" value="Transferrin receptor-like dimerisation domain"/>
    <property type="match status" value="1"/>
</dbReference>
<proteinExistence type="inferred from homology"/>
<dbReference type="Pfam" id="PF04253">
    <property type="entry name" value="TFR_dimer"/>
    <property type="match status" value="1"/>
</dbReference>
<dbReference type="RefSeq" id="WP_072715517.1">
    <property type="nucleotide sequence ID" value="NZ_FRAU01000005.1"/>
</dbReference>